<keyword evidence="1" id="KW-1133">Transmembrane helix</keyword>
<keyword evidence="3" id="KW-1185">Reference proteome</keyword>
<evidence type="ECO:0000313" key="2">
    <source>
        <dbReference type="EMBL" id="NBG87465.1"/>
    </source>
</evidence>
<feature type="transmembrane region" description="Helical" evidence="1">
    <location>
        <begin position="201"/>
        <end position="222"/>
    </location>
</feature>
<comment type="caution">
    <text evidence="2">The sequence shown here is derived from an EMBL/GenBank/DDBJ whole genome shotgun (WGS) entry which is preliminary data.</text>
</comment>
<gene>
    <name evidence="2" type="ORF">ISALK_03035</name>
</gene>
<dbReference type="InterPro" id="IPR010178">
    <property type="entry name" value="Lit"/>
</dbReference>
<proteinExistence type="predicted"/>
<evidence type="ECO:0000256" key="1">
    <source>
        <dbReference type="SAM" id="Phobius"/>
    </source>
</evidence>
<dbReference type="NCBIfam" id="TIGR01906">
    <property type="entry name" value="integ_TIGR01906"/>
    <property type="match status" value="1"/>
</dbReference>
<keyword evidence="1" id="KW-0472">Membrane</keyword>
<feature type="transmembrane region" description="Helical" evidence="1">
    <location>
        <begin position="139"/>
        <end position="160"/>
    </location>
</feature>
<sequence>MNRWLKRLLYILAGILLSVVLLLTATELVSFNVDHYLTQFERYDVPEVTGMDMDNLEYTVEDMHRYLRGDDRHRLETEAYFGDELRPVYGEREILHMIDVRDLFVAGRNIRNLGALAFAALMVLMIYKDRDWKKNIWNFLFYTMLGNILFFGVLALLMYVDFGRYFVIFHLIFFDNDLWLLNPQTDTLIQMLPQPFFYNTAYMITGIYAGTMVFLGALGLFMKKRQRKNVIE</sequence>
<protein>
    <submittedName>
        <fullName evidence="2">TIGR01906 family membrane protein</fullName>
    </submittedName>
</protein>
<dbReference type="Pfam" id="PF07314">
    <property type="entry name" value="Lit"/>
    <property type="match status" value="1"/>
</dbReference>
<dbReference type="AlphaFoldDB" id="A0AA44BDV3"/>
<name>A0AA44BDV3_9CLOT</name>
<keyword evidence="1" id="KW-0812">Transmembrane</keyword>
<reference evidence="2 3" key="1">
    <citation type="submission" date="2019-04" db="EMBL/GenBank/DDBJ databases">
        <title>Isachenkonia alkalipeptolytica gen. nov. sp. nov. a new anaerobic, alkiliphilic organothrophic bacterium capable to reduce synthesized ferrihydrite isolated from a soda lake.</title>
        <authorList>
            <person name="Toshchakov S.V."/>
            <person name="Zavarzina D.G."/>
            <person name="Zhilina T.N."/>
            <person name="Kostrikina N.A."/>
            <person name="Kublanov I.V."/>
        </authorList>
    </citation>
    <scope>NUCLEOTIDE SEQUENCE [LARGE SCALE GENOMIC DNA]</scope>
    <source>
        <strain evidence="2 3">Z-1701</strain>
    </source>
</reference>
<dbReference type="Proteomes" id="UP000449710">
    <property type="component" value="Unassembled WGS sequence"/>
</dbReference>
<dbReference type="RefSeq" id="WP_160718904.1">
    <property type="nucleotide sequence ID" value="NZ_SUMG01000002.1"/>
</dbReference>
<dbReference type="EMBL" id="SUMG01000002">
    <property type="protein sequence ID" value="NBG87465.1"/>
    <property type="molecule type" value="Genomic_DNA"/>
</dbReference>
<organism evidence="2 3">
    <name type="scientific">Isachenkonia alkalipeptolytica</name>
    <dbReference type="NCBI Taxonomy" id="2565777"/>
    <lineage>
        <taxon>Bacteria</taxon>
        <taxon>Bacillati</taxon>
        <taxon>Bacillota</taxon>
        <taxon>Clostridia</taxon>
        <taxon>Eubacteriales</taxon>
        <taxon>Clostridiaceae</taxon>
        <taxon>Isachenkonia</taxon>
    </lineage>
</organism>
<evidence type="ECO:0000313" key="3">
    <source>
        <dbReference type="Proteomes" id="UP000449710"/>
    </source>
</evidence>
<feature type="transmembrane region" description="Helical" evidence="1">
    <location>
        <begin position="110"/>
        <end position="127"/>
    </location>
</feature>
<accession>A0AA44BDV3</accession>